<sequence length="282" mass="31189">MMHKRVLAVDDDAMNLLILREILEEECDLQTVDNGQAALEAARTFRPDLILLDIMMPGMSGLEVCRAVRAEPSLRFIKIILVSAKASLTERLEGYDAGADDYVIKPFDGSELLAKVRVFCSLRFMEETDQIKSDFLTVLAHETRTPLTRIVGAVAVLGDLAKSGDTQQFLQIIDQASGQIQYLLDRILLILSFRMSASAGVLPPQPISQLCRPAWANGRSEIATSWGAGTEAAVVQADPRHLAIAFEALHRFARAWHENQGEVSLRTEIEGKEWVMTLEGIA</sequence>
<dbReference type="SMART" id="SM00388">
    <property type="entry name" value="HisKA"/>
    <property type="match status" value="1"/>
</dbReference>
<dbReference type="PANTHER" id="PTHR43547:SF2">
    <property type="entry name" value="HYBRID SIGNAL TRANSDUCTION HISTIDINE KINASE C"/>
    <property type="match status" value="1"/>
</dbReference>
<evidence type="ECO:0000256" key="2">
    <source>
        <dbReference type="PROSITE-ProRule" id="PRU00169"/>
    </source>
</evidence>
<feature type="non-terminal residue" evidence="4">
    <location>
        <position position="282"/>
    </location>
</feature>
<dbReference type="InterPro" id="IPR003661">
    <property type="entry name" value="HisK_dim/P_dom"/>
</dbReference>
<name>A0A956M1H4_UNCEI</name>
<feature type="domain" description="Response regulatory" evidence="3">
    <location>
        <begin position="5"/>
        <end position="120"/>
    </location>
</feature>
<comment type="caution">
    <text evidence="4">The sequence shown here is derived from an EMBL/GenBank/DDBJ whole genome shotgun (WGS) entry which is preliminary data.</text>
</comment>
<dbReference type="SUPFAM" id="SSF52172">
    <property type="entry name" value="CheY-like"/>
    <property type="match status" value="1"/>
</dbReference>
<dbReference type="Gene3D" id="3.40.50.2300">
    <property type="match status" value="1"/>
</dbReference>
<dbReference type="Proteomes" id="UP000697710">
    <property type="component" value="Unassembled WGS sequence"/>
</dbReference>
<keyword evidence="1 2" id="KW-0597">Phosphoprotein</keyword>
<dbReference type="Pfam" id="PF00512">
    <property type="entry name" value="HisKA"/>
    <property type="match status" value="1"/>
</dbReference>
<protein>
    <submittedName>
        <fullName evidence="4">Response regulator</fullName>
    </submittedName>
</protein>
<dbReference type="GO" id="GO:0000155">
    <property type="term" value="F:phosphorelay sensor kinase activity"/>
    <property type="evidence" value="ECO:0007669"/>
    <property type="project" value="InterPro"/>
</dbReference>
<evidence type="ECO:0000313" key="5">
    <source>
        <dbReference type="Proteomes" id="UP000697710"/>
    </source>
</evidence>
<dbReference type="InterPro" id="IPR011006">
    <property type="entry name" value="CheY-like_superfamily"/>
</dbReference>
<dbReference type="PANTHER" id="PTHR43547">
    <property type="entry name" value="TWO-COMPONENT HISTIDINE KINASE"/>
    <property type="match status" value="1"/>
</dbReference>
<dbReference type="Pfam" id="PF00072">
    <property type="entry name" value="Response_reg"/>
    <property type="match status" value="1"/>
</dbReference>
<evidence type="ECO:0000259" key="3">
    <source>
        <dbReference type="PROSITE" id="PS50110"/>
    </source>
</evidence>
<accession>A0A956M1H4</accession>
<feature type="modified residue" description="4-aspartylphosphate" evidence="2">
    <location>
        <position position="53"/>
    </location>
</feature>
<reference evidence="4" key="2">
    <citation type="journal article" date="2021" name="Microbiome">
        <title>Successional dynamics and alternative stable states in a saline activated sludge microbial community over 9 years.</title>
        <authorList>
            <person name="Wang Y."/>
            <person name="Ye J."/>
            <person name="Ju F."/>
            <person name="Liu L."/>
            <person name="Boyd J.A."/>
            <person name="Deng Y."/>
            <person name="Parks D.H."/>
            <person name="Jiang X."/>
            <person name="Yin X."/>
            <person name="Woodcroft B.J."/>
            <person name="Tyson G.W."/>
            <person name="Hugenholtz P."/>
            <person name="Polz M.F."/>
            <person name="Zhang T."/>
        </authorList>
    </citation>
    <scope>NUCLEOTIDE SEQUENCE</scope>
    <source>
        <strain evidence="4">HKST-UBA01</strain>
    </source>
</reference>
<dbReference type="EMBL" id="JAGQHR010000490">
    <property type="protein sequence ID" value="MCA9728837.1"/>
    <property type="molecule type" value="Genomic_DNA"/>
</dbReference>
<proteinExistence type="predicted"/>
<dbReference type="InterPro" id="IPR001789">
    <property type="entry name" value="Sig_transdc_resp-reg_receiver"/>
</dbReference>
<dbReference type="PROSITE" id="PS50110">
    <property type="entry name" value="RESPONSE_REGULATORY"/>
    <property type="match status" value="1"/>
</dbReference>
<gene>
    <name evidence="4" type="ORF">KC729_14195</name>
</gene>
<dbReference type="SMART" id="SM00448">
    <property type="entry name" value="REC"/>
    <property type="match status" value="1"/>
</dbReference>
<organism evidence="4 5">
    <name type="scientific">Eiseniibacteriota bacterium</name>
    <dbReference type="NCBI Taxonomy" id="2212470"/>
    <lineage>
        <taxon>Bacteria</taxon>
        <taxon>Candidatus Eiseniibacteriota</taxon>
    </lineage>
</organism>
<dbReference type="InterPro" id="IPR036097">
    <property type="entry name" value="HisK_dim/P_sf"/>
</dbReference>
<dbReference type="SUPFAM" id="SSF47384">
    <property type="entry name" value="Homodimeric domain of signal transducing histidine kinase"/>
    <property type="match status" value="1"/>
</dbReference>
<dbReference type="AlphaFoldDB" id="A0A956M1H4"/>
<evidence type="ECO:0000313" key="4">
    <source>
        <dbReference type="EMBL" id="MCA9728837.1"/>
    </source>
</evidence>
<reference evidence="4" key="1">
    <citation type="submission" date="2020-04" db="EMBL/GenBank/DDBJ databases">
        <authorList>
            <person name="Zhang T."/>
        </authorList>
    </citation>
    <scope>NUCLEOTIDE SEQUENCE</scope>
    <source>
        <strain evidence="4">HKST-UBA01</strain>
    </source>
</reference>
<dbReference type="Gene3D" id="1.10.287.130">
    <property type="match status" value="1"/>
</dbReference>
<dbReference type="CDD" id="cd00082">
    <property type="entry name" value="HisKA"/>
    <property type="match status" value="1"/>
</dbReference>
<evidence type="ECO:0000256" key="1">
    <source>
        <dbReference type="ARBA" id="ARBA00022553"/>
    </source>
</evidence>